<gene>
    <name evidence="1" type="ORF">K469DRAFT_520395</name>
</gene>
<name>A0A6A6E082_9PEZI</name>
<keyword evidence="2" id="KW-1185">Reference proteome</keyword>
<dbReference type="AlphaFoldDB" id="A0A6A6E082"/>
<evidence type="ECO:0000313" key="1">
    <source>
        <dbReference type="EMBL" id="KAF2183316.1"/>
    </source>
</evidence>
<accession>A0A6A6E082</accession>
<dbReference type="Proteomes" id="UP000800200">
    <property type="component" value="Unassembled WGS sequence"/>
</dbReference>
<evidence type="ECO:0000313" key="2">
    <source>
        <dbReference type="Proteomes" id="UP000800200"/>
    </source>
</evidence>
<proteinExistence type="predicted"/>
<sequence>WPPESNVNWLKDLLPAKIPNARIFSLGYDAKTHSESPVIVYLERTTGVGIVSNVSLYLGDTGRPSNAPLFFVACNLGGIVMKSARAA</sequence>
<feature type="non-terminal residue" evidence="1">
    <location>
        <position position="87"/>
    </location>
</feature>
<feature type="non-terminal residue" evidence="1">
    <location>
        <position position="1"/>
    </location>
</feature>
<organism evidence="1 2">
    <name type="scientific">Zopfia rhizophila CBS 207.26</name>
    <dbReference type="NCBI Taxonomy" id="1314779"/>
    <lineage>
        <taxon>Eukaryota</taxon>
        <taxon>Fungi</taxon>
        <taxon>Dikarya</taxon>
        <taxon>Ascomycota</taxon>
        <taxon>Pezizomycotina</taxon>
        <taxon>Dothideomycetes</taxon>
        <taxon>Dothideomycetes incertae sedis</taxon>
        <taxon>Zopfiaceae</taxon>
        <taxon>Zopfia</taxon>
    </lineage>
</organism>
<dbReference type="OrthoDB" id="5086500at2759"/>
<reference evidence="1" key="1">
    <citation type="journal article" date="2020" name="Stud. Mycol.">
        <title>101 Dothideomycetes genomes: a test case for predicting lifestyles and emergence of pathogens.</title>
        <authorList>
            <person name="Haridas S."/>
            <person name="Albert R."/>
            <person name="Binder M."/>
            <person name="Bloem J."/>
            <person name="Labutti K."/>
            <person name="Salamov A."/>
            <person name="Andreopoulos B."/>
            <person name="Baker S."/>
            <person name="Barry K."/>
            <person name="Bills G."/>
            <person name="Bluhm B."/>
            <person name="Cannon C."/>
            <person name="Castanera R."/>
            <person name="Culley D."/>
            <person name="Daum C."/>
            <person name="Ezra D."/>
            <person name="Gonzalez J."/>
            <person name="Henrissat B."/>
            <person name="Kuo A."/>
            <person name="Liang C."/>
            <person name="Lipzen A."/>
            <person name="Lutzoni F."/>
            <person name="Magnuson J."/>
            <person name="Mondo S."/>
            <person name="Nolan M."/>
            <person name="Ohm R."/>
            <person name="Pangilinan J."/>
            <person name="Park H.-J."/>
            <person name="Ramirez L."/>
            <person name="Alfaro M."/>
            <person name="Sun H."/>
            <person name="Tritt A."/>
            <person name="Yoshinaga Y."/>
            <person name="Zwiers L.-H."/>
            <person name="Turgeon B."/>
            <person name="Goodwin S."/>
            <person name="Spatafora J."/>
            <person name="Crous P."/>
            <person name="Grigoriev I."/>
        </authorList>
    </citation>
    <scope>NUCLEOTIDE SEQUENCE</scope>
    <source>
        <strain evidence="1">CBS 207.26</strain>
    </source>
</reference>
<protein>
    <submittedName>
        <fullName evidence="1">Uncharacterized protein</fullName>
    </submittedName>
</protein>
<dbReference type="EMBL" id="ML994643">
    <property type="protein sequence ID" value="KAF2183316.1"/>
    <property type="molecule type" value="Genomic_DNA"/>
</dbReference>